<protein>
    <submittedName>
        <fullName evidence="1">Uncharacterized protein</fullName>
    </submittedName>
</protein>
<keyword evidence="2" id="KW-1185">Reference proteome</keyword>
<proteinExistence type="predicted"/>
<organism evidence="1 2">
    <name type="scientific">Synaphobranchus kaupii</name>
    <name type="common">Kaup's arrowtooth eel</name>
    <dbReference type="NCBI Taxonomy" id="118154"/>
    <lineage>
        <taxon>Eukaryota</taxon>
        <taxon>Metazoa</taxon>
        <taxon>Chordata</taxon>
        <taxon>Craniata</taxon>
        <taxon>Vertebrata</taxon>
        <taxon>Euteleostomi</taxon>
        <taxon>Actinopterygii</taxon>
        <taxon>Neopterygii</taxon>
        <taxon>Teleostei</taxon>
        <taxon>Anguilliformes</taxon>
        <taxon>Synaphobranchidae</taxon>
        <taxon>Synaphobranchus</taxon>
    </lineage>
</organism>
<name>A0A9Q1F2X6_SYNKA</name>
<dbReference type="EMBL" id="JAINUF010000009">
    <property type="protein sequence ID" value="KAJ8350010.1"/>
    <property type="molecule type" value="Genomic_DNA"/>
</dbReference>
<comment type="caution">
    <text evidence="1">The sequence shown here is derived from an EMBL/GenBank/DDBJ whole genome shotgun (WGS) entry which is preliminary data.</text>
</comment>
<dbReference type="Proteomes" id="UP001152622">
    <property type="component" value="Chromosome 9"/>
</dbReference>
<sequence>MLREQALSFDSRASGRSTTFPVGGFLKEGQSTCKTTSQPGYFQHQVAGIPFRPAGCQSFTREGRRADRAPVNHCAEHSLLFEGRGASSCLPCSRVRPTRRGNVSAFRSQGPLSAESSYHRAATGGTLSRPVALLNSRK</sequence>
<dbReference type="AlphaFoldDB" id="A0A9Q1F2X6"/>
<reference evidence="1" key="1">
    <citation type="journal article" date="2023" name="Science">
        <title>Genome structures resolve the early diversification of teleost fishes.</title>
        <authorList>
            <person name="Parey E."/>
            <person name="Louis A."/>
            <person name="Montfort J."/>
            <person name="Bouchez O."/>
            <person name="Roques C."/>
            <person name="Iampietro C."/>
            <person name="Lluch J."/>
            <person name="Castinel A."/>
            <person name="Donnadieu C."/>
            <person name="Desvignes T."/>
            <person name="Floi Bucao C."/>
            <person name="Jouanno E."/>
            <person name="Wen M."/>
            <person name="Mejri S."/>
            <person name="Dirks R."/>
            <person name="Jansen H."/>
            <person name="Henkel C."/>
            <person name="Chen W.J."/>
            <person name="Zahm M."/>
            <person name="Cabau C."/>
            <person name="Klopp C."/>
            <person name="Thompson A.W."/>
            <person name="Robinson-Rechavi M."/>
            <person name="Braasch I."/>
            <person name="Lecointre G."/>
            <person name="Bobe J."/>
            <person name="Postlethwait J.H."/>
            <person name="Berthelot C."/>
            <person name="Roest Crollius H."/>
            <person name="Guiguen Y."/>
        </authorList>
    </citation>
    <scope>NUCLEOTIDE SEQUENCE</scope>
    <source>
        <strain evidence="1">WJC10195</strain>
    </source>
</reference>
<accession>A0A9Q1F2X6</accession>
<evidence type="ECO:0000313" key="2">
    <source>
        <dbReference type="Proteomes" id="UP001152622"/>
    </source>
</evidence>
<evidence type="ECO:0000313" key="1">
    <source>
        <dbReference type="EMBL" id="KAJ8350010.1"/>
    </source>
</evidence>
<gene>
    <name evidence="1" type="ORF">SKAU_G00251400</name>
</gene>